<name>A0A1H8F2T2_9RHOB</name>
<dbReference type="GO" id="GO:0016740">
    <property type="term" value="F:transferase activity"/>
    <property type="evidence" value="ECO:0007669"/>
    <property type="project" value="UniProtKB-KW"/>
</dbReference>
<organism evidence="2 3">
    <name type="scientific">Loktanella fryxellensis</name>
    <dbReference type="NCBI Taxonomy" id="245187"/>
    <lineage>
        <taxon>Bacteria</taxon>
        <taxon>Pseudomonadati</taxon>
        <taxon>Pseudomonadota</taxon>
        <taxon>Alphaproteobacteria</taxon>
        <taxon>Rhodobacterales</taxon>
        <taxon>Roseobacteraceae</taxon>
        <taxon>Loktanella</taxon>
    </lineage>
</organism>
<evidence type="ECO:0000313" key="2">
    <source>
        <dbReference type="EMBL" id="SEN26042.1"/>
    </source>
</evidence>
<gene>
    <name evidence="2" type="ORF">SAMN04488003_11229</name>
</gene>
<sequence length="205" mass="21819">MTNDLATLVGSRICHDLISPIGAIGNGVELMSLSQPGDCDAEMALIATSAAHASARIRFFRVAFGAASPGQSIATRDVLRLLSDHARGSRITYDWQPAGDLTRDEVRIAFLLMMCLEQAMAQGGKITVSRTSGHWTVGGHAPRLRLDVALWDALARPGTMVDVTAAQVQFALLSQITAQSDTALQVLLADNTVVVRFGHRAALVA</sequence>
<dbReference type="Gene3D" id="1.10.287.130">
    <property type="match status" value="1"/>
</dbReference>
<dbReference type="OrthoDB" id="9803702at2"/>
<evidence type="ECO:0000313" key="3">
    <source>
        <dbReference type="Proteomes" id="UP000199585"/>
    </source>
</evidence>
<protein>
    <submittedName>
        <fullName evidence="2">Histidine phosphotransferase ChpT</fullName>
    </submittedName>
</protein>
<dbReference type="InterPro" id="IPR018762">
    <property type="entry name" value="ChpT_C"/>
</dbReference>
<reference evidence="2 3" key="1">
    <citation type="submission" date="2016-10" db="EMBL/GenBank/DDBJ databases">
        <authorList>
            <person name="de Groot N.N."/>
        </authorList>
    </citation>
    <scope>NUCLEOTIDE SEQUENCE [LARGE SCALE GENOMIC DNA]</scope>
    <source>
        <strain evidence="2 3">DSM 16213</strain>
    </source>
</reference>
<feature type="domain" description="Histidine phosphotransferase ChpT C-terminal" evidence="1">
    <location>
        <begin position="76"/>
        <end position="190"/>
    </location>
</feature>
<dbReference type="Pfam" id="PF10090">
    <property type="entry name" value="HPTransfase"/>
    <property type="match status" value="1"/>
</dbReference>
<dbReference type="Gene3D" id="3.30.565.10">
    <property type="entry name" value="Histidine kinase-like ATPase, C-terminal domain"/>
    <property type="match status" value="1"/>
</dbReference>
<dbReference type="EMBL" id="FOCI01000012">
    <property type="protein sequence ID" value="SEN26042.1"/>
    <property type="molecule type" value="Genomic_DNA"/>
</dbReference>
<keyword evidence="2" id="KW-0808">Transferase</keyword>
<keyword evidence="3" id="KW-1185">Reference proteome</keyword>
<dbReference type="AlphaFoldDB" id="A0A1H8F2T2"/>
<accession>A0A1H8F2T2</accession>
<proteinExistence type="predicted"/>
<evidence type="ECO:0000259" key="1">
    <source>
        <dbReference type="Pfam" id="PF10090"/>
    </source>
</evidence>
<dbReference type="InterPro" id="IPR036890">
    <property type="entry name" value="HATPase_C_sf"/>
</dbReference>
<dbReference type="RefSeq" id="WP_089902811.1">
    <property type="nucleotide sequence ID" value="NZ_FOCI01000012.1"/>
</dbReference>
<dbReference type="STRING" id="245187.SAMN04488003_11229"/>
<dbReference type="Proteomes" id="UP000199585">
    <property type="component" value="Unassembled WGS sequence"/>
</dbReference>